<dbReference type="InterPro" id="IPR035965">
    <property type="entry name" value="PAS-like_dom_sf"/>
</dbReference>
<feature type="domain" description="EAL" evidence="4">
    <location>
        <begin position="636"/>
        <end position="887"/>
    </location>
</feature>
<feature type="transmembrane region" description="Helical" evidence="1">
    <location>
        <begin position="6"/>
        <end position="30"/>
    </location>
</feature>
<dbReference type="OrthoDB" id="6597954at2"/>
<feature type="domain" description="PAC" evidence="3">
    <location>
        <begin position="285"/>
        <end position="336"/>
    </location>
</feature>
<dbReference type="PANTHER" id="PTHR44757">
    <property type="entry name" value="DIGUANYLATE CYCLASE DGCP"/>
    <property type="match status" value="1"/>
</dbReference>
<protein>
    <submittedName>
        <fullName evidence="6">Diguanylate cyclase</fullName>
    </submittedName>
</protein>
<dbReference type="PROSITE" id="PS50112">
    <property type="entry name" value="PAS"/>
    <property type="match status" value="2"/>
</dbReference>
<dbReference type="InterPro" id="IPR012226">
    <property type="entry name" value="Diguanyl_cyclase/Pdiesterase"/>
</dbReference>
<feature type="domain" description="PAC" evidence="3">
    <location>
        <begin position="407"/>
        <end position="461"/>
    </location>
</feature>
<proteinExistence type="predicted"/>
<dbReference type="InterPro" id="IPR003018">
    <property type="entry name" value="GAF"/>
</dbReference>
<feature type="domain" description="GGDEF" evidence="5">
    <location>
        <begin position="494"/>
        <end position="627"/>
    </location>
</feature>
<feature type="domain" description="PAS" evidence="2">
    <location>
        <begin position="213"/>
        <end position="283"/>
    </location>
</feature>
<dbReference type="NCBIfam" id="TIGR00254">
    <property type="entry name" value="GGDEF"/>
    <property type="match status" value="1"/>
</dbReference>
<evidence type="ECO:0000313" key="7">
    <source>
        <dbReference type="Proteomes" id="UP000054363"/>
    </source>
</evidence>
<dbReference type="PROSITE" id="PS50113">
    <property type="entry name" value="PAC"/>
    <property type="match status" value="2"/>
</dbReference>
<dbReference type="InterPro" id="IPR001633">
    <property type="entry name" value="EAL_dom"/>
</dbReference>
<sequence>MPTEVLSPVVTNLVVVGLIIAVIVAGASWFRSNRARKRLERLLEAKYKALGALVANKSLNDKLNEICGLIESQIPGSFCTIMRVGNDKDVLNAVAVKQFPQSFYDALQNFPISESSGACGPAVLSGQPVIVPDLKGDERFDGFRGLMKKHNLRAAWSFPVFAIQTGEVVGTFAVYFCSHRRPTKPESTLIERSRDLVSLVIEQNEERLRRERSEQHHRSLFTYNADPVFTLGLDGVFLSMNDAGGSLTGFDKADMVGQHYEMVVDEADRDCTRKHFEAATKGKAQSYEIRLTTKGGEKRTIQVTNTPIFIDGEVTGVHGIARDVTQQRETEKKLKVLERSVEASVNGVLICDANKPGFPVIYANPAFTEITGYSEEELMGKSCNLLQGEETDEETVEEIREALRNQREIRTVIRNYRKDGTPFWNELRIAPVSGDSNVITHFVGVQTDITERVNREEQLAFHAAHDVLTRLPNRTALEQRLDEALAECGDESDCQVYVLFIDLDGFKPINDSLGHRIGDDILVQTANRLRSALPKQELLARFGGDEFVAVLSHLDHRDQVLTLVEHLLNQFHEPYRIEDIEVSLSATVGIADSGLPFHHPMELIQRADVAMYEAKHRGGGAWQWFSHAMDEGMQLQVEMRAFIHDAINQQQFELFYQPIINQKEEIVAVEALIRWQHPQRGFISPAEFIPLAERSGQIIAISDWVLERACGDRARLKELGIPTISVNFSPIQFYRDDFIDKIKAAVENFAIKPGEIVIEITENVLVRDSEQIQWQLEQLQELGFSIAIDDFGTGFASLRYLGTLPVNILKIDRSFVQNIDHNQRNAAIARGVLAMTSELGIKAVAEGVETDAEHEYLRKHDCALMQGFKFCKPQPLDKLADWVKEQKKVARKEPLK</sequence>
<dbReference type="Pfam" id="PF13185">
    <property type="entry name" value="GAF_2"/>
    <property type="match status" value="1"/>
</dbReference>
<dbReference type="InterPro" id="IPR043128">
    <property type="entry name" value="Rev_trsase/Diguanyl_cyclase"/>
</dbReference>
<feature type="transmembrane region" description="Helical" evidence="1">
    <location>
        <begin position="154"/>
        <end position="176"/>
    </location>
</feature>
<dbReference type="InterPro" id="IPR000160">
    <property type="entry name" value="GGDEF_dom"/>
</dbReference>
<dbReference type="Gene3D" id="3.20.20.450">
    <property type="entry name" value="EAL domain"/>
    <property type="match status" value="1"/>
</dbReference>
<evidence type="ECO:0000259" key="5">
    <source>
        <dbReference type="PROSITE" id="PS50887"/>
    </source>
</evidence>
<dbReference type="Gene3D" id="3.30.450.20">
    <property type="entry name" value="PAS domain"/>
    <property type="match status" value="2"/>
</dbReference>
<dbReference type="SUPFAM" id="SSF55785">
    <property type="entry name" value="PYP-like sensor domain (PAS domain)"/>
    <property type="match status" value="2"/>
</dbReference>
<dbReference type="InterPro" id="IPR029016">
    <property type="entry name" value="GAF-like_dom_sf"/>
</dbReference>
<evidence type="ECO:0000259" key="4">
    <source>
        <dbReference type="PROSITE" id="PS50883"/>
    </source>
</evidence>
<dbReference type="Pfam" id="PF13426">
    <property type="entry name" value="PAS_9"/>
    <property type="match status" value="1"/>
</dbReference>
<dbReference type="NCBIfam" id="TIGR00229">
    <property type="entry name" value="sensory_box"/>
    <property type="match status" value="2"/>
</dbReference>
<keyword evidence="1" id="KW-1133">Transmembrane helix</keyword>
<reference evidence="6 7" key="1">
    <citation type="submission" date="2014-06" db="EMBL/GenBank/DDBJ databases">
        <title>The draft genome sequence of Idiomarina salinarum ISL-52.</title>
        <authorList>
            <person name="Du J."/>
            <person name="Shao Z."/>
        </authorList>
    </citation>
    <scope>NUCLEOTIDE SEQUENCE [LARGE SCALE GENOMIC DNA]</scope>
    <source>
        <strain evidence="6 7">ISL-52</strain>
    </source>
</reference>
<dbReference type="CDD" id="cd01948">
    <property type="entry name" value="EAL"/>
    <property type="match status" value="1"/>
</dbReference>
<dbReference type="PROSITE" id="PS50887">
    <property type="entry name" value="GGDEF"/>
    <property type="match status" value="1"/>
</dbReference>
<dbReference type="SMART" id="SM00267">
    <property type="entry name" value="GGDEF"/>
    <property type="match status" value="1"/>
</dbReference>
<gene>
    <name evidence="6" type="ORF">IDSA_08805</name>
</gene>
<keyword evidence="1" id="KW-0472">Membrane</keyword>
<dbReference type="InterPro" id="IPR000700">
    <property type="entry name" value="PAS-assoc_C"/>
</dbReference>
<dbReference type="InterPro" id="IPR035919">
    <property type="entry name" value="EAL_sf"/>
</dbReference>
<dbReference type="InterPro" id="IPR052155">
    <property type="entry name" value="Biofilm_reg_signaling"/>
</dbReference>
<organism evidence="6 7">
    <name type="scientific">Pseudidiomarina salinarum</name>
    <dbReference type="NCBI Taxonomy" id="435908"/>
    <lineage>
        <taxon>Bacteria</taxon>
        <taxon>Pseudomonadati</taxon>
        <taxon>Pseudomonadota</taxon>
        <taxon>Gammaproteobacteria</taxon>
        <taxon>Alteromonadales</taxon>
        <taxon>Idiomarinaceae</taxon>
        <taxon>Pseudidiomarina</taxon>
    </lineage>
</organism>
<dbReference type="Pfam" id="PF08448">
    <property type="entry name" value="PAS_4"/>
    <property type="match status" value="1"/>
</dbReference>
<evidence type="ECO:0000259" key="2">
    <source>
        <dbReference type="PROSITE" id="PS50112"/>
    </source>
</evidence>
<dbReference type="EMBL" id="JPER01000004">
    <property type="protein sequence ID" value="KFZ30621.1"/>
    <property type="molecule type" value="Genomic_DNA"/>
</dbReference>
<dbReference type="Pfam" id="PF00563">
    <property type="entry name" value="EAL"/>
    <property type="match status" value="1"/>
</dbReference>
<accession>A0A094JDH7</accession>
<dbReference type="SMART" id="SM00052">
    <property type="entry name" value="EAL"/>
    <property type="match status" value="1"/>
</dbReference>
<dbReference type="SUPFAM" id="SSF55073">
    <property type="entry name" value="Nucleotide cyclase"/>
    <property type="match status" value="1"/>
</dbReference>
<dbReference type="InterPro" id="IPR001610">
    <property type="entry name" value="PAC"/>
</dbReference>
<evidence type="ECO:0000313" key="6">
    <source>
        <dbReference type="EMBL" id="KFZ30621.1"/>
    </source>
</evidence>
<dbReference type="InterPro" id="IPR029787">
    <property type="entry name" value="Nucleotide_cyclase"/>
</dbReference>
<dbReference type="InterPro" id="IPR013656">
    <property type="entry name" value="PAS_4"/>
</dbReference>
<dbReference type="Gene3D" id="3.30.450.40">
    <property type="match status" value="1"/>
</dbReference>
<dbReference type="PROSITE" id="PS50883">
    <property type="entry name" value="EAL"/>
    <property type="match status" value="1"/>
</dbReference>
<dbReference type="SUPFAM" id="SSF141868">
    <property type="entry name" value="EAL domain-like"/>
    <property type="match status" value="1"/>
</dbReference>
<evidence type="ECO:0000256" key="1">
    <source>
        <dbReference type="SAM" id="Phobius"/>
    </source>
</evidence>
<dbReference type="Gene3D" id="3.30.70.270">
    <property type="match status" value="1"/>
</dbReference>
<evidence type="ECO:0000259" key="3">
    <source>
        <dbReference type="PROSITE" id="PS50113"/>
    </source>
</evidence>
<dbReference type="CDD" id="cd01949">
    <property type="entry name" value="GGDEF"/>
    <property type="match status" value="1"/>
</dbReference>
<dbReference type="SMART" id="SM00086">
    <property type="entry name" value="PAC"/>
    <property type="match status" value="2"/>
</dbReference>
<dbReference type="Proteomes" id="UP000054363">
    <property type="component" value="Unassembled WGS sequence"/>
</dbReference>
<dbReference type="PIRSF" id="PIRSF005925">
    <property type="entry name" value="Dos"/>
    <property type="match status" value="1"/>
</dbReference>
<dbReference type="SMART" id="SM00065">
    <property type="entry name" value="GAF"/>
    <property type="match status" value="1"/>
</dbReference>
<dbReference type="InterPro" id="IPR000014">
    <property type="entry name" value="PAS"/>
</dbReference>
<keyword evidence="7" id="KW-1185">Reference proteome</keyword>
<dbReference type="SMART" id="SM00091">
    <property type="entry name" value="PAS"/>
    <property type="match status" value="2"/>
</dbReference>
<dbReference type="CDD" id="cd00130">
    <property type="entry name" value="PAS"/>
    <property type="match status" value="2"/>
</dbReference>
<dbReference type="PANTHER" id="PTHR44757:SF2">
    <property type="entry name" value="BIOFILM ARCHITECTURE MAINTENANCE PROTEIN MBAA"/>
    <property type="match status" value="1"/>
</dbReference>
<dbReference type="eggNOG" id="COG5001">
    <property type="taxonomic scope" value="Bacteria"/>
</dbReference>
<dbReference type="RefSeq" id="WP_051986183.1">
    <property type="nucleotide sequence ID" value="NZ_JPER01000004.1"/>
</dbReference>
<dbReference type="SUPFAM" id="SSF55781">
    <property type="entry name" value="GAF domain-like"/>
    <property type="match status" value="1"/>
</dbReference>
<dbReference type="STRING" id="435908.IDSA_08805"/>
<name>A0A094JDH7_9GAMM</name>
<keyword evidence="1" id="KW-0812">Transmembrane</keyword>
<dbReference type="Pfam" id="PF00990">
    <property type="entry name" value="GGDEF"/>
    <property type="match status" value="1"/>
</dbReference>
<dbReference type="AlphaFoldDB" id="A0A094JDH7"/>
<feature type="domain" description="PAS" evidence="2">
    <location>
        <begin position="333"/>
        <end position="406"/>
    </location>
</feature>
<comment type="caution">
    <text evidence="6">The sequence shown here is derived from an EMBL/GenBank/DDBJ whole genome shotgun (WGS) entry which is preliminary data.</text>
</comment>